<dbReference type="InterPro" id="IPR029058">
    <property type="entry name" value="AB_hydrolase_fold"/>
</dbReference>
<comment type="caution">
    <text evidence="4">The sequence shown here is derived from an EMBL/GenBank/DDBJ whole genome shotgun (WGS) entry which is preliminary data.</text>
</comment>
<dbReference type="PANTHER" id="PTHR11614">
    <property type="entry name" value="PHOSPHOLIPASE-RELATED"/>
    <property type="match status" value="1"/>
</dbReference>
<organism evidence="4 5">
    <name type="scientific">Naegleria lovaniensis</name>
    <name type="common">Amoeba</name>
    <dbReference type="NCBI Taxonomy" id="51637"/>
    <lineage>
        <taxon>Eukaryota</taxon>
        <taxon>Discoba</taxon>
        <taxon>Heterolobosea</taxon>
        <taxon>Tetramitia</taxon>
        <taxon>Eutetramitia</taxon>
        <taxon>Vahlkampfiidae</taxon>
        <taxon>Naegleria</taxon>
    </lineage>
</organism>
<dbReference type="Gene3D" id="3.40.50.1820">
    <property type="entry name" value="alpha/beta hydrolase"/>
    <property type="match status" value="2"/>
</dbReference>
<dbReference type="AlphaFoldDB" id="A0AA88GT26"/>
<evidence type="ECO:0000259" key="3">
    <source>
        <dbReference type="Pfam" id="PF12146"/>
    </source>
</evidence>
<evidence type="ECO:0000313" key="4">
    <source>
        <dbReference type="EMBL" id="KAG2385743.1"/>
    </source>
</evidence>
<accession>A0AA88GT26</accession>
<dbReference type="GeneID" id="68095347"/>
<proteinExistence type="predicted"/>
<feature type="region of interest" description="Disordered" evidence="1">
    <location>
        <begin position="318"/>
        <end position="352"/>
    </location>
</feature>
<keyword evidence="2" id="KW-1133">Transmembrane helix</keyword>
<evidence type="ECO:0000313" key="5">
    <source>
        <dbReference type="Proteomes" id="UP000816034"/>
    </source>
</evidence>
<reference evidence="4 5" key="1">
    <citation type="journal article" date="2018" name="BMC Genomics">
        <title>The genome of Naegleria lovaniensis, the basis for a comparative approach to unravel pathogenicity factors of the human pathogenic amoeba N. fowleri.</title>
        <authorList>
            <person name="Liechti N."/>
            <person name="Schurch N."/>
            <person name="Bruggmann R."/>
            <person name="Wittwer M."/>
        </authorList>
    </citation>
    <scope>NUCLEOTIDE SEQUENCE [LARGE SCALE GENOMIC DNA]</scope>
    <source>
        <strain evidence="4 5">ATCC 30569</strain>
    </source>
</reference>
<dbReference type="RefSeq" id="XP_044549736.1">
    <property type="nucleotide sequence ID" value="XM_044692359.1"/>
</dbReference>
<sequence length="612" mass="70951">MTSHHTVPKCCTCCCSKTGTFLIYLWIAVLSFTISAMQWIYQEPAFYDPYIYRPISEDHFSHIRHSSQLLSSSSSSKQRWNLSIHSSSYSNSAQSSFSSHNSSPSFSHIIYFNRFNTTTFVKQQPVSSTSSTSSESLNSQFSHTFQLFEMVTIQSNMNHDYFFETNHFTSLIVQFHGYAEYSERYTFFYERFFSLKKESISTANHTEFDNLSKIAIYSYDLRGHGYSSGNGRSFWRTSHEHLQDIETVICERIPFILNSVLKSPNAKVYLMAHSTSALNILTFDYLKKGRTHHENSEQVETSENFSFQCSKFQQQGEPLHKLSTHSRASDDSLLKASPNSETASSERTSTDQLASRKFTPLMTLKTMIPNFGGIILTSPSIALKGFYNDFWSRKSPSSSSRDTLHRSATTRPQHHENTLRNHLNIYSSSNREEVEAEHEVSSFFEMQIYLVKYLMLPLFPSLPIYPSFGALCLHPKCLQRYKDDRIMYKGPWKVGPWVSILEQMRNVVLYLRYHAITVDVRKDAGNHDHTMNRSRCTAITPPVLIMHGEGDKLFDWSRTRALFENYFGNRMQWKSYENLGHDLWHEEDNIQIARDLYHFVSNPDNHHERGNV</sequence>
<dbReference type="SUPFAM" id="SSF53474">
    <property type="entry name" value="alpha/beta-Hydrolases"/>
    <property type="match status" value="1"/>
</dbReference>
<dbReference type="Proteomes" id="UP000816034">
    <property type="component" value="Unassembled WGS sequence"/>
</dbReference>
<dbReference type="InterPro" id="IPR022742">
    <property type="entry name" value="Hydrolase_4"/>
</dbReference>
<dbReference type="InterPro" id="IPR051044">
    <property type="entry name" value="MAG_DAG_Lipase"/>
</dbReference>
<feature type="compositionally biased region" description="Polar residues" evidence="1">
    <location>
        <begin position="337"/>
        <end position="352"/>
    </location>
</feature>
<gene>
    <name evidence="4" type="ORF">C9374_002892</name>
</gene>
<keyword evidence="2" id="KW-0812">Transmembrane</keyword>
<keyword evidence="2" id="KW-0472">Membrane</keyword>
<evidence type="ECO:0000256" key="1">
    <source>
        <dbReference type="SAM" id="MobiDB-lite"/>
    </source>
</evidence>
<protein>
    <recommendedName>
        <fullName evidence="3">Serine aminopeptidase S33 domain-containing protein</fullName>
    </recommendedName>
</protein>
<dbReference type="Pfam" id="PF12146">
    <property type="entry name" value="Hydrolase_4"/>
    <property type="match status" value="1"/>
</dbReference>
<feature type="transmembrane region" description="Helical" evidence="2">
    <location>
        <begin position="21"/>
        <end position="41"/>
    </location>
</feature>
<dbReference type="EMBL" id="PYSW02000017">
    <property type="protein sequence ID" value="KAG2385743.1"/>
    <property type="molecule type" value="Genomic_DNA"/>
</dbReference>
<name>A0AA88GT26_NAELO</name>
<feature type="region of interest" description="Disordered" evidence="1">
    <location>
        <begin position="393"/>
        <end position="417"/>
    </location>
</feature>
<feature type="domain" description="Serine aminopeptidase S33" evidence="3">
    <location>
        <begin position="535"/>
        <end position="588"/>
    </location>
</feature>
<keyword evidence="5" id="KW-1185">Reference proteome</keyword>
<evidence type="ECO:0000256" key="2">
    <source>
        <dbReference type="SAM" id="Phobius"/>
    </source>
</evidence>